<feature type="non-terminal residue" evidence="2">
    <location>
        <position position="1"/>
    </location>
</feature>
<sequence length="161" mass="18042">PDKYADCYQEDKLTVIGRASNTLIKNQLKTVDVPQSSVLSRLKRFLPEMSLANRDMASKLVSDPDSANTFNIEHLGESNELHVEMNLSVVPPELLGVEVSSSDESESDSESESDQLSQENGDYFCTEVEQTLKLHKTSSSKCTKPRIQLIEDVESTEELFR</sequence>
<feature type="region of interest" description="Disordered" evidence="1">
    <location>
        <begin position="97"/>
        <end position="122"/>
    </location>
</feature>
<evidence type="ECO:0000313" key="2">
    <source>
        <dbReference type="EMBL" id="CEK83462.1"/>
    </source>
</evidence>
<dbReference type="GO" id="GO:0000492">
    <property type="term" value="P:box C/D snoRNP assembly"/>
    <property type="evidence" value="ECO:0007669"/>
    <property type="project" value="InterPro"/>
</dbReference>
<organism evidence="2">
    <name type="scientific">Arion vulgaris</name>
    <dbReference type="NCBI Taxonomy" id="1028688"/>
    <lineage>
        <taxon>Eukaryota</taxon>
        <taxon>Metazoa</taxon>
        <taxon>Spiralia</taxon>
        <taxon>Lophotrochozoa</taxon>
        <taxon>Mollusca</taxon>
        <taxon>Gastropoda</taxon>
        <taxon>Heterobranchia</taxon>
        <taxon>Euthyneura</taxon>
        <taxon>Panpulmonata</taxon>
        <taxon>Eupulmonata</taxon>
        <taxon>Stylommatophora</taxon>
        <taxon>Helicina</taxon>
        <taxon>Arionoidea</taxon>
        <taxon>Arionidae</taxon>
        <taxon>Arion</taxon>
    </lineage>
</organism>
<evidence type="ECO:0000256" key="1">
    <source>
        <dbReference type="SAM" id="MobiDB-lite"/>
    </source>
</evidence>
<reference evidence="2" key="1">
    <citation type="submission" date="2014-12" db="EMBL/GenBank/DDBJ databases">
        <title>Insight into the proteome of Arion vulgaris.</title>
        <authorList>
            <person name="Aradska J."/>
            <person name="Bulat T."/>
            <person name="Smidak R."/>
            <person name="Sarate P."/>
            <person name="Gangsoo J."/>
            <person name="Sialana F."/>
            <person name="Bilban M."/>
            <person name="Lubec G."/>
        </authorList>
    </citation>
    <scope>NUCLEOTIDE SEQUENCE</scope>
    <source>
        <tissue evidence="2">Skin</tissue>
    </source>
</reference>
<dbReference type="AlphaFoldDB" id="A0A0B7ASA8"/>
<name>A0A0B7ASA8_9EUPU</name>
<protein>
    <submittedName>
        <fullName evidence="2">Uncharacterized protein</fullName>
    </submittedName>
</protein>
<proteinExistence type="predicted"/>
<dbReference type="PANTHER" id="PTHR28674:SF1">
    <property type="entry name" value="NOP PROTEIN CHAPERONE 1"/>
    <property type="match status" value="1"/>
</dbReference>
<gene>
    <name evidence="2" type="primary">ORF137171</name>
</gene>
<dbReference type="InterPro" id="IPR027921">
    <property type="entry name" value="NOPCHAP1"/>
</dbReference>
<dbReference type="EMBL" id="HACG01036597">
    <property type="protein sequence ID" value="CEK83462.1"/>
    <property type="molecule type" value="Transcribed_RNA"/>
</dbReference>
<accession>A0A0B7ASA8</accession>
<feature type="compositionally biased region" description="Acidic residues" evidence="1">
    <location>
        <begin position="101"/>
        <end position="113"/>
    </location>
</feature>
<dbReference type="PANTHER" id="PTHR28674">
    <property type="entry name" value="SIMILAR TO DNA SEGMENT, CHR 10, WAYNE STATE UNIVERSITY 102,-EXPRESSED"/>
    <property type="match status" value="1"/>
</dbReference>
<dbReference type="GO" id="GO:0062064">
    <property type="term" value="F:box C/D methylation guide snoRNP complex binding"/>
    <property type="evidence" value="ECO:0007669"/>
    <property type="project" value="TreeGrafter"/>
</dbReference>
<dbReference type="Pfam" id="PF15370">
    <property type="entry name" value="NOPCHAP1"/>
    <property type="match status" value="1"/>
</dbReference>